<feature type="binding site" evidence="8">
    <location>
        <position position="285"/>
    </location>
    <ligand>
        <name>Mn(2+)</name>
        <dbReference type="ChEBI" id="CHEBI:29035"/>
        <label>2</label>
    </ligand>
</feature>
<comment type="subcellular location">
    <subcellularLocation>
        <location evidence="8">Cytoplasm</location>
    </subcellularLocation>
</comment>
<sequence length="525" mass="53604">MPDIALSPQPVSQAPDTLAVFVAKGGDGPVLLDADRLPQEAREHLSDALSQLRVSGKADEVARFTGVPGLAATLVLSAGVGPLPKDESGQQTNGQDDAAEAAQVPLEALRRAAGAAARACGGRKRLGLVAPDERPAAFAAIAQGAALGAYKFTDHRGIKAAEGLAKEAPVPAIDVLADPAADEREEAEAEVAAAATVVARQRWARDLVNMAPNVLYPESFALTVREAAPDSVTVEELDEEELAEGGFGGIVGVGQGSARPPRLVTISYSPADASEETGKLAFVGKGITFDSGGLCIKPGKSMITMKCDMGGAAAVAAAVFAIADLGLPIEVTGYLCLAENMPGDNAQRPGDVVTMRDGQTVEIINTDAEGRLVMADGIALAAETGPDAIIDVATLTGACMVALGTRTAGVFANDDALQGELTSAATASGEAVWPLPITSEIRAGMDSLVADISHMGADMGGAMTAAAFLRNFAGTDADGRPIPWGHLDIAGPAYNDSSPHGYTVKGGTGFATRTLVEFARARSED</sequence>
<feature type="binding site" evidence="8">
    <location>
        <position position="308"/>
    </location>
    <ligand>
        <name>Mn(2+)</name>
        <dbReference type="ChEBI" id="CHEBI:29035"/>
        <label>2</label>
    </ligand>
</feature>
<dbReference type="CDD" id="cd00433">
    <property type="entry name" value="Peptidase_M17"/>
    <property type="match status" value="1"/>
</dbReference>
<evidence type="ECO:0000256" key="2">
    <source>
        <dbReference type="ARBA" id="ARBA00000967"/>
    </source>
</evidence>
<comment type="function">
    <text evidence="7 8">Presumably involved in the processing and regular turnover of intracellular proteins. Catalyzes the removal of unsubstituted N-terminal amino acids from various peptides.</text>
</comment>
<dbReference type="SUPFAM" id="SSF53187">
    <property type="entry name" value="Zn-dependent exopeptidases"/>
    <property type="match status" value="1"/>
</dbReference>
<comment type="cofactor">
    <cofactor evidence="8">
        <name>Mn(2+)</name>
        <dbReference type="ChEBI" id="CHEBI:29035"/>
    </cofactor>
    <text evidence="8">Binds 2 manganese ions per subunit.</text>
</comment>
<comment type="caution">
    <text evidence="10">The sequence shown here is derived from an EMBL/GenBank/DDBJ whole genome shotgun (WGS) entry which is preliminary data.</text>
</comment>
<dbReference type="GO" id="GO:0006508">
    <property type="term" value="P:proteolysis"/>
    <property type="evidence" value="ECO:0007669"/>
    <property type="project" value="UniProtKB-KW"/>
</dbReference>
<dbReference type="EC" id="3.4.11.10" evidence="8"/>
<dbReference type="HAMAP" id="MF_00181">
    <property type="entry name" value="Cytosol_peptidase_M17"/>
    <property type="match status" value="1"/>
</dbReference>
<dbReference type="EC" id="3.4.11.1" evidence="8"/>
<keyword evidence="11" id="KW-1185">Reference proteome</keyword>
<dbReference type="STRING" id="1184609.KILIM_016_00060"/>
<comment type="catalytic activity">
    <reaction evidence="2 8">
        <text>Release of an N-terminal amino acid, preferentially leucine, but not glutamic or aspartic acids.</text>
        <dbReference type="EC" id="3.4.11.10"/>
    </reaction>
</comment>
<dbReference type="EMBL" id="BAHD01000016">
    <property type="protein sequence ID" value="GAB95066.1"/>
    <property type="molecule type" value="Genomic_DNA"/>
</dbReference>
<evidence type="ECO:0000256" key="6">
    <source>
        <dbReference type="ARBA" id="ARBA00022801"/>
    </source>
</evidence>
<comment type="catalytic activity">
    <reaction evidence="1 8">
        <text>Release of an N-terminal amino acid, Xaa-|-Yaa-, in which Xaa is preferably Leu, but may be other amino acids including Pro although not Arg or Lys, and Yaa may be Pro. Amino acid amides and methyl esters are also readily hydrolyzed, but rates on arylamides are exceedingly low.</text>
        <dbReference type="EC" id="3.4.11.1"/>
    </reaction>
</comment>
<dbReference type="AlphaFoldDB" id="K6WMM9"/>
<feature type="binding site" evidence="8">
    <location>
        <position position="290"/>
    </location>
    <ligand>
        <name>Mn(2+)</name>
        <dbReference type="ChEBI" id="CHEBI:29035"/>
        <label>2</label>
    </ligand>
</feature>
<feature type="binding site" evidence="8">
    <location>
        <position position="369"/>
    </location>
    <ligand>
        <name>Mn(2+)</name>
        <dbReference type="ChEBI" id="CHEBI:29035"/>
        <label>1</label>
    </ligand>
</feature>
<feature type="binding site" evidence="8">
    <location>
        <position position="369"/>
    </location>
    <ligand>
        <name>Mn(2+)</name>
        <dbReference type="ChEBI" id="CHEBI:29035"/>
        <label>2</label>
    </ligand>
</feature>
<evidence type="ECO:0000256" key="7">
    <source>
        <dbReference type="ARBA" id="ARBA00049972"/>
    </source>
</evidence>
<dbReference type="GO" id="GO:0070006">
    <property type="term" value="F:metalloaminopeptidase activity"/>
    <property type="evidence" value="ECO:0007669"/>
    <property type="project" value="InterPro"/>
</dbReference>
<evidence type="ECO:0000313" key="10">
    <source>
        <dbReference type="EMBL" id="GAB95066.1"/>
    </source>
</evidence>
<dbReference type="InterPro" id="IPR008283">
    <property type="entry name" value="Peptidase_M17_N"/>
</dbReference>
<feature type="binding site" evidence="8">
    <location>
        <position position="290"/>
    </location>
    <ligand>
        <name>Mn(2+)</name>
        <dbReference type="ChEBI" id="CHEBI:29035"/>
        <label>1</label>
    </ligand>
</feature>
<evidence type="ECO:0000256" key="8">
    <source>
        <dbReference type="HAMAP-Rule" id="MF_00181"/>
    </source>
</evidence>
<gene>
    <name evidence="8 10" type="primary">pepA</name>
    <name evidence="10" type="ORF">KILIM_016_00060</name>
</gene>
<keyword evidence="8" id="KW-0963">Cytoplasm</keyword>
<protein>
    <recommendedName>
        <fullName evidence="8">Probable cytosol aminopeptidase</fullName>
        <ecNumber evidence="8">3.4.11.1</ecNumber>
    </recommendedName>
    <alternativeName>
        <fullName evidence="8">Leucine aminopeptidase</fullName>
        <shortName evidence="8">LAP</shortName>
        <ecNumber evidence="8">3.4.11.10</ecNumber>
    </alternativeName>
    <alternativeName>
        <fullName evidence="8">Leucyl aminopeptidase</fullName>
    </alternativeName>
</protein>
<dbReference type="Pfam" id="PF02789">
    <property type="entry name" value="Peptidase_M17_N"/>
    <property type="match status" value="1"/>
</dbReference>
<feature type="active site" evidence="8">
    <location>
        <position position="371"/>
    </location>
</feature>
<keyword evidence="8" id="KW-0479">Metal-binding</keyword>
<keyword evidence="6 8" id="KW-0378">Hydrolase</keyword>
<keyword evidence="4 8" id="KW-0031">Aminopeptidase</keyword>
<accession>K6WMM9</accession>
<evidence type="ECO:0000313" key="11">
    <source>
        <dbReference type="Proteomes" id="UP000008366"/>
    </source>
</evidence>
<dbReference type="InterPro" id="IPR011356">
    <property type="entry name" value="Leucine_aapep/pepB"/>
</dbReference>
<dbReference type="SUPFAM" id="SSF52949">
    <property type="entry name" value="Macro domain-like"/>
    <property type="match status" value="1"/>
</dbReference>
<dbReference type="PANTHER" id="PTHR11963:SF23">
    <property type="entry name" value="CYTOSOL AMINOPEPTIDASE"/>
    <property type="match status" value="1"/>
</dbReference>
<name>K6WMM9_9MICO</name>
<dbReference type="GO" id="GO:0005737">
    <property type="term" value="C:cytoplasm"/>
    <property type="evidence" value="ECO:0007669"/>
    <property type="project" value="UniProtKB-SubCell"/>
</dbReference>
<dbReference type="Gene3D" id="3.40.630.10">
    <property type="entry name" value="Zn peptidases"/>
    <property type="match status" value="1"/>
</dbReference>
<dbReference type="eggNOG" id="COG0260">
    <property type="taxonomic scope" value="Bacteria"/>
</dbReference>
<keyword evidence="5 8" id="KW-0645">Protease</keyword>
<evidence type="ECO:0000256" key="3">
    <source>
        <dbReference type="ARBA" id="ARBA00009528"/>
    </source>
</evidence>
<evidence type="ECO:0000256" key="1">
    <source>
        <dbReference type="ARBA" id="ARBA00000135"/>
    </source>
</evidence>
<dbReference type="Pfam" id="PF00883">
    <property type="entry name" value="Peptidase_M17"/>
    <property type="match status" value="1"/>
</dbReference>
<dbReference type="InterPro" id="IPR043472">
    <property type="entry name" value="Macro_dom-like"/>
</dbReference>
<dbReference type="PANTHER" id="PTHR11963">
    <property type="entry name" value="LEUCINE AMINOPEPTIDASE-RELATED"/>
    <property type="match status" value="1"/>
</dbReference>
<dbReference type="Proteomes" id="UP000008366">
    <property type="component" value="Unassembled WGS sequence"/>
</dbReference>
<proteinExistence type="inferred from homology"/>
<evidence type="ECO:0000256" key="5">
    <source>
        <dbReference type="ARBA" id="ARBA00022670"/>
    </source>
</evidence>
<evidence type="ECO:0000259" key="9">
    <source>
        <dbReference type="PROSITE" id="PS00631"/>
    </source>
</evidence>
<feature type="domain" description="Cytosol aminopeptidase" evidence="9">
    <location>
        <begin position="365"/>
        <end position="372"/>
    </location>
</feature>
<dbReference type="Gene3D" id="3.40.220.10">
    <property type="entry name" value="Leucine Aminopeptidase, subunit E, domain 1"/>
    <property type="match status" value="1"/>
</dbReference>
<feature type="binding site" evidence="8">
    <location>
        <position position="367"/>
    </location>
    <ligand>
        <name>Mn(2+)</name>
        <dbReference type="ChEBI" id="CHEBI:29035"/>
        <label>1</label>
    </ligand>
</feature>
<dbReference type="RefSeq" id="WP_006591598.1">
    <property type="nucleotide sequence ID" value="NZ_BAHD01000016.1"/>
</dbReference>
<dbReference type="NCBIfam" id="NF002073">
    <property type="entry name" value="PRK00913.1-2"/>
    <property type="match status" value="1"/>
</dbReference>
<dbReference type="InterPro" id="IPR023042">
    <property type="entry name" value="Peptidase_M17_leu_NH2_pept"/>
</dbReference>
<feature type="active site" evidence="8">
    <location>
        <position position="297"/>
    </location>
</feature>
<evidence type="ECO:0000256" key="4">
    <source>
        <dbReference type="ARBA" id="ARBA00022438"/>
    </source>
</evidence>
<dbReference type="InterPro" id="IPR000819">
    <property type="entry name" value="Peptidase_M17_C"/>
</dbReference>
<comment type="similarity">
    <text evidence="3 8">Belongs to the peptidase M17 family.</text>
</comment>
<organism evidence="10 11">
    <name type="scientific">Kineosphaera limosa NBRC 100340</name>
    <dbReference type="NCBI Taxonomy" id="1184609"/>
    <lineage>
        <taxon>Bacteria</taxon>
        <taxon>Bacillati</taxon>
        <taxon>Actinomycetota</taxon>
        <taxon>Actinomycetes</taxon>
        <taxon>Micrococcales</taxon>
        <taxon>Dermatophilaceae</taxon>
        <taxon>Kineosphaera</taxon>
    </lineage>
</organism>
<dbReference type="PROSITE" id="PS00631">
    <property type="entry name" value="CYTOSOL_AP"/>
    <property type="match status" value="1"/>
</dbReference>
<reference evidence="10 11" key="1">
    <citation type="submission" date="2012-08" db="EMBL/GenBank/DDBJ databases">
        <title>Whole genome shotgun sequence of Kineosphaera limosa NBRC 100340.</title>
        <authorList>
            <person name="Yoshida I."/>
            <person name="Isaki S."/>
            <person name="Hosoyama A."/>
            <person name="Tsuchikane K."/>
            <person name="Katsumata H."/>
            <person name="Ando Y."/>
            <person name="Ohji S."/>
            <person name="Hamada M."/>
            <person name="Tamura T."/>
            <person name="Yamazoe A."/>
            <person name="Yamazaki S."/>
            <person name="Fujita N."/>
        </authorList>
    </citation>
    <scope>NUCLEOTIDE SEQUENCE [LARGE SCALE GENOMIC DNA]</scope>
    <source>
        <strain evidence="10 11">NBRC 100340</strain>
    </source>
</reference>
<dbReference type="PRINTS" id="PR00481">
    <property type="entry name" value="LAMNOPPTDASE"/>
</dbReference>
<dbReference type="GO" id="GO:0030145">
    <property type="term" value="F:manganese ion binding"/>
    <property type="evidence" value="ECO:0007669"/>
    <property type="project" value="UniProtKB-UniRule"/>
</dbReference>
<keyword evidence="8" id="KW-0464">Manganese</keyword>